<sequence length="92" mass="10888">MIKNLILLSHFQNVSVWSRRAKILTTGIPLVFRGLKFEPNAKDRPKWDVLKLALFSFRKQAYCLFGFYIYLSGSINQVEIKDDKKFQTNYRI</sequence>
<protein>
    <submittedName>
        <fullName evidence="1">Uncharacterized protein</fullName>
    </submittedName>
</protein>
<organism evidence="1">
    <name type="scientific">uncultured Desulfobacterium sp</name>
    <dbReference type="NCBI Taxonomy" id="201089"/>
    <lineage>
        <taxon>Bacteria</taxon>
        <taxon>Pseudomonadati</taxon>
        <taxon>Thermodesulfobacteriota</taxon>
        <taxon>Desulfobacteria</taxon>
        <taxon>Desulfobacterales</taxon>
        <taxon>Desulfobacteriaceae</taxon>
        <taxon>Desulfobacterium</taxon>
        <taxon>environmental samples</taxon>
    </lineage>
</organism>
<accession>E1Y9W5</accession>
<dbReference type="EMBL" id="FR695866">
    <property type="protein sequence ID" value="CBX27359.1"/>
    <property type="molecule type" value="Genomic_DNA"/>
</dbReference>
<name>E1Y9W5_9BACT</name>
<gene>
    <name evidence="1" type="ORF">N47_H21810</name>
</gene>
<reference evidence="1" key="1">
    <citation type="journal article" date="2011" name="Environ. Microbiol.">
        <title>Genomic insights into the metabolic potential of the polycyclic aromatic hydrocarbon degrading sulfate-reducing Deltaproteobacterium N47.</title>
        <authorList>
            <person name="Bergmann F."/>
            <person name="Selesi D."/>
            <person name="Weinmaier T."/>
            <person name="Tischler P."/>
            <person name="Rattei T."/>
            <person name="Meckenstock R.U."/>
        </authorList>
    </citation>
    <scope>NUCLEOTIDE SEQUENCE</scope>
</reference>
<dbReference type="AlphaFoldDB" id="E1Y9W5"/>
<proteinExistence type="predicted"/>
<evidence type="ECO:0000313" key="1">
    <source>
        <dbReference type="EMBL" id="CBX27359.1"/>
    </source>
</evidence>